<feature type="compositionally biased region" description="Polar residues" evidence="2">
    <location>
        <begin position="50"/>
        <end position="68"/>
    </location>
</feature>
<evidence type="ECO:0000313" key="3">
    <source>
        <dbReference type="Proteomes" id="UP000504628"/>
    </source>
</evidence>
<dbReference type="InterPro" id="IPR047230">
    <property type="entry name" value="CLOCK-like"/>
</dbReference>
<protein>
    <submittedName>
        <fullName evidence="4">Circadian clock protein PASD1 isoform X2</fullName>
    </submittedName>
</protein>
<gene>
    <name evidence="4" type="primary">LOC114505158</name>
</gene>
<dbReference type="AlphaFoldDB" id="A0A7E6D3M0"/>
<organism evidence="3 4">
    <name type="scientific">Phyllostomus discolor</name>
    <name type="common">pale spear-nosed bat</name>
    <dbReference type="NCBI Taxonomy" id="89673"/>
    <lineage>
        <taxon>Eukaryota</taxon>
        <taxon>Metazoa</taxon>
        <taxon>Chordata</taxon>
        <taxon>Craniata</taxon>
        <taxon>Vertebrata</taxon>
        <taxon>Euteleostomi</taxon>
        <taxon>Mammalia</taxon>
        <taxon>Eutheria</taxon>
        <taxon>Laurasiatheria</taxon>
        <taxon>Chiroptera</taxon>
        <taxon>Yangochiroptera</taxon>
        <taxon>Phyllostomidae</taxon>
        <taxon>Phyllostominae</taxon>
        <taxon>Phyllostomus</taxon>
    </lineage>
</organism>
<dbReference type="GeneID" id="114505158"/>
<evidence type="ECO:0000256" key="1">
    <source>
        <dbReference type="ARBA" id="ARBA00023242"/>
    </source>
</evidence>
<dbReference type="Gene3D" id="3.30.450.20">
    <property type="entry name" value="PAS domain"/>
    <property type="match status" value="1"/>
</dbReference>
<evidence type="ECO:0000256" key="2">
    <source>
        <dbReference type="SAM" id="MobiDB-lite"/>
    </source>
</evidence>
<dbReference type="GO" id="GO:0032922">
    <property type="term" value="P:circadian regulation of gene expression"/>
    <property type="evidence" value="ECO:0007669"/>
    <property type="project" value="InterPro"/>
</dbReference>
<evidence type="ECO:0000313" key="4">
    <source>
        <dbReference type="RefSeq" id="XP_035872899.1"/>
    </source>
</evidence>
<keyword evidence="1" id="KW-0539">Nucleus</keyword>
<dbReference type="PANTHER" id="PTHR46055">
    <property type="entry name" value="CIRCADIAN LOCOMOTER OUTPUT CYCLES PROTEIN KAPUT"/>
    <property type="match status" value="1"/>
</dbReference>
<dbReference type="PANTHER" id="PTHR46055:SF4">
    <property type="entry name" value="CIRCADIAN CLOCK PROTEIN PASD1"/>
    <property type="match status" value="1"/>
</dbReference>
<feature type="region of interest" description="Disordered" evidence="2">
    <location>
        <begin position="46"/>
        <end position="68"/>
    </location>
</feature>
<dbReference type="RefSeq" id="XP_035872899.1">
    <property type="nucleotide sequence ID" value="XM_036017006.1"/>
</dbReference>
<name>A0A7E6D3M0_9CHIR</name>
<accession>A0A7E6D3M0</accession>
<keyword evidence="3" id="KW-1185">Reference proteome</keyword>
<dbReference type="Proteomes" id="UP000504628">
    <property type="component" value="Chromosome X"/>
</dbReference>
<proteinExistence type="predicted"/>
<dbReference type="GO" id="GO:0000981">
    <property type="term" value="F:DNA-binding transcription factor activity, RNA polymerase II-specific"/>
    <property type="evidence" value="ECO:0007669"/>
    <property type="project" value="InterPro"/>
</dbReference>
<dbReference type="GO" id="GO:0045892">
    <property type="term" value="P:negative regulation of DNA-templated transcription"/>
    <property type="evidence" value="ECO:0007669"/>
    <property type="project" value="TreeGrafter"/>
</dbReference>
<dbReference type="GO" id="GO:1990513">
    <property type="term" value="C:CLOCK-BMAL transcription complex"/>
    <property type="evidence" value="ECO:0007669"/>
    <property type="project" value="TreeGrafter"/>
</dbReference>
<sequence>MGKDREEEKRDAPNVSETEKKDGFSTFFSQLRALLQTHGYPVKEDRAKKLQSTSALSQNKDKVSPSTSREISNWIPSFHSYEDFNHMAIQSLGGFMIILSTDGVIRYVAENISSVLGYVPSPWCF</sequence>
<feature type="region of interest" description="Disordered" evidence="2">
    <location>
        <begin position="1"/>
        <end position="23"/>
    </location>
</feature>
<dbReference type="GO" id="GO:0042754">
    <property type="term" value="P:negative regulation of circadian rhythm"/>
    <property type="evidence" value="ECO:0007669"/>
    <property type="project" value="TreeGrafter"/>
</dbReference>
<reference evidence="4" key="1">
    <citation type="submission" date="2025-08" db="UniProtKB">
        <authorList>
            <consortium name="RefSeq"/>
        </authorList>
    </citation>
    <scope>IDENTIFICATION</scope>
    <source>
        <tissue evidence="4">Muscle</tissue>
    </source>
</reference>